<dbReference type="Pfam" id="PF00153">
    <property type="entry name" value="Mito_carr"/>
    <property type="match status" value="1"/>
</dbReference>
<comment type="subcellular location">
    <subcellularLocation>
        <location evidence="1">Membrane</location>
        <topology evidence="1">Multi-pass membrane protein</topology>
    </subcellularLocation>
</comment>
<feature type="transmembrane region" description="Helical" evidence="7">
    <location>
        <begin position="53"/>
        <end position="73"/>
    </location>
</feature>
<keyword evidence="9" id="KW-1185">Reference proteome</keyword>
<comment type="similarity">
    <text evidence="6">Belongs to the mitochondrial carrier (TC 2.A.29) family.</text>
</comment>
<keyword evidence="2 5" id="KW-0812">Transmembrane</keyword>
<evidence type="ECO:0000256" key="4">
    <source>
        <dbReference type="ARBA" id="ARBA00023136"/>
    </source>
</evidence>
<dbReference type="Proteomes" id="UP000291084">
    <property type="component" value="Chromosome 1"/>
</dbReference>
<evidence type="ECO:0000313" key="9">
    <source>
        <dbReference type="Proteomes" id="UP000291084"/>
    </source>
</evidence>
<evidence type="ECO:0000256" key="7">
    <source>
        <dbReference type="SAM" id="Phobius"/>
    </source>
</evidence>
<keyword evidence="7" id="KW-1133">Transmembrane helix</keyword>
<sequence>MTFEAKPAGEAAKPRTHRLLNICKSLIVGGVAGRVGILWLYEQQPGNEEAQLTPILRLGAGACAGIIAMSATYPMDMVRRRLTVQTEASPRQYRGIYHALSTVLREERPRASYKRWLPSVIGVLWQVMLRVNKWSQPSILLT</sequence>
<dbReference type="Gene3D" id="1.50.40.10">
    <property type="entry name" value="Mitochondrial carrier domain"/>
    <property type="match status" value="1"/>
</dbReference>
<protein>
    <submittedName>
        <fullName evidence="8">Uncharacterized protein</fullName>
    </submittedName>
</protein>
<organism evidence="8 9">
    <name type="scientific">Vigna angularis var. angularis</name>
    <dbReference type="NCBI Taxonomy" id="157739"/>
    <lineage>
        <taxon>Eukaryota</taxon>
        <taxon>Viridiplantae</taxon>
        <taxon>Streptophyta</taxon>
        <taxon>Embryophyta</taxon>
        <taxon>Tracheophyta</taxon>
        <taxon>Spermatophyta</taxon>
        <taxon>Magnoliopsida</taxon>
        <taxon>eudicotyledons</taxon>
        <taxon>Gunneridae</taxon>
        <taxon>Pentapetalae</taxon>
        <taxon>rosids</taxon>
        <taxon>fabids</taxon>
        <taxon>Fabales</taxon>
        <taxon>Fabaceae</taxon>
        <taxon>Papilionoideae</taxon>
        <taxon>50 kb inversion clade</taxon>
        <taxon>NPAAA clade</taxon>
        <taxon>indigoferoid/millettioid clade</taxon>
        <taxon>Phaseoleae</taxon>
        <taxon>Vigna</taxon>
    </lineage>
</organism>
<keyword evidence="4 5" id="KW-0472">Membrane</keyword>
<gene>
    <name evidence="8" type="primary">Vigan.01G446300</name>
    <name evidence="8" type="ORF">VIGAN_01446300</name>
</gene>
<evidence type="ECO:0000313" key="8">
    <source>
        <dbReference type="EMBL" id="BAT76457.1"/>
    </source>
</evidence>
<feature type="repeat" description="Solcar" evidence="5">
    <location>
        <begin position="52"/>
        <end position="140"/>
    </location>
</feature>
<name>A0A0S3R766_PHAAN</name>
<dbReference type="GO" id="GO:0016020">
    <property type="term" value="C:membrane"/>
    <property type="evidence" value="ECO:0007669"/>
    <property type="project" value="UniProtKB-SubCell"/>
</dbReference>
<keyword evidence="6" id="KW-0813">Transport</keyword>
<dbReference type="SUPFAM" id="SSF103506">
    <property type="entry name" value="Mitochondrial carrier"/>
    <property type="match status" value="1"/>
</dbReference>
<evidence type="ECO:0000256" key="6">
    <source>
        <dbReference type="RuleBase" id="RU000488"/>
    </source>
</evidence>
<dbReference type="AlphaFoldDB" id="A0A0S3R766"/>
<feature type="transmembrane region" description="Helical" evidence="7">
    <location>
        <begin position="21"/>
        <end position="41"/>
    </location>
</feature>
<reference evidence="8 9" key="1">
    <citation type="journal article" date="2015" name="Sci. Rep.">
        <title>The power of single molecule real-time sequencing technology in the de novo assembly of a eukaryotic genome.</title>
        <authorList>
            <person name="Sakai H."/>
            <person name="Naito K."/>
            <person name="Ogiso-Tanaka E."/>
            <person name="Takahashi Y."/>
            <person name="Iseki K."/>
            <person name="Muto C."/>
            <person name="Satou K."/>
            <person name="Teruya K."/>
            <person name="Shiroma A."/>
            <person name="Shimoji M."/>
            <person name="Hirano T."/>
            <person name="Itoh T."/>
            <person name="Kaga A."/>
            <person name="Tomooka N."/>
        </authorList>
    </citation>
    <scope>NUCLEOTIDE SEQUENCE [LARGE SCALE GENOMIC DNA]</scope>
    <source>
        <strain evidence="9">cv. Shumari</strain>
    </source>
</reference>
<dbReference type="EMBL" id="AP015034">
    <property type="protein sequence ID" value="BAT76457.1"/>
    <property type="molecule type" value="Genomic_DNA"/>
</dbReference>
<evidence type="ECO:0000256" key="1">
    <source>
        <dbReference type="ARBA" id="ARBA00004141"/>
    </source>
</evidence>
<accession>A0A0S3R766</accession>
<keyword evidence="3" id="KW-0677">Repeat</keyword>
<dbReference type="PANTHER" id="PTHR24089">
    <property type="entry name" value="SOLUTE CARRIER FAMILY 25"/>
    <property type="match status" value="1"/>
</dbReference>
<evidence type="ECO:0000256" key="2">
    <source>
        <dbReference type="ARBA" id="ARBA00022692"/>
    </source>
</evidence>
<dbReference type="InterPro" id="IPR018108">
    <property type="entry name" value="MCP_transmembrane"/>
</dbReference>
<evidence type="ECO:0000256" key="5">
    <source>
        <dbReference type="PROSITE-ProRule" id="PRU00282"/>
    </source>
</evidence>
<dbReference type="PROSITE" id="PS50920">
    <property type="entry name" value="SOLCAR"/>
    <property type="match status" value="1"/>
</dbReference>
<dbReference type="InterPro" id="IPR023395">
    <property type="entry name" value="MCP_dom_sf"/>
</dbReference>
<proteinExistence type="inferred from homology"/>
<evidence type="ECO:0000256" key="3">
    <source>
        <dbReference type="ARBA" id="ARBA00022737"/>
    </source>
</evidence>